<dbReference type="GO" id="GO:0046872">
    <property type="term" value="F:metal ion binding"/>
    <property type="evidence" value="ECO:0007669"/>
    <property type="project" value="UniProtKB-KW"/>
</dbReference>
<evidence type="ECO:0000313" key="4">
    <source>
        <dbReference type="Proteomes" id="UP000013085"/>
    </source>
</evidence>
<gene>
    <name evidence="3" type="ORF">HMPREF1090_02675</name>
</gene>
<dbReference type="SUPFAM" id="SSF51366">
    <property type="entry name" value="Ribulose-phoshate binding barrel"/>
    <property type="match status" value="1"/>
</dbReference>
<evidence type="ECO:0000256" key="2">
    <source>
        <dbReference type="ARBA" id="ARBA00023235"/>
    </source>
</evidence>
<dbReference type="Pfam" id="PF00834">
    <property type="entry name" value="Ribul_P_3_epim"/>
    <property type="match status" value="1"/>
</dbReference>
<dbReference type="Proteomes" id="UP000013085">
    <property type="component" value="Unassembled WGS sequence"/>
</dbReference>
<sequence>MKIIPSIASAPQLDLKCQLDRIKDVPYVHIDVEDGNFLPNITFGMKTVKEVAAYSKAELDVHLLTTNPIKYIHELSESGISAVCGHMEALPYPLEFLHEVRRTGMKAGLALNLSMPIEQINSYIGSFDYLLLMTSEPDSCGQRFRPCALERIRGARACIPDEVMIYADGGIGRDELGKVEEAGADCVIMGRAVWGAEDPAKAWKEMETLNGYGTDSKAFRNL</sequence>
<dbReference type="HOGENOM" id="CLU_054856_2_0_9"/>
<dbReference type="CDD" id="cd00429">
    <property type="entry name" value="RPE"/>
    <property type="match status" value="1"/>
</dbReference>
<dbReference type="PROSITE" id="PS01086">
    <property type="entry name" value="RIBUL_P_3_EPIMER_2"/>
    <property type="match status" value="1"/>
</dbReference>
<accession>A0A0E2HA11</accession>
<dbReference type="InterPro" id="IPR013785">
    <property type="entry name" value="Aldolase_TIM"/>
</dbReference>
<evidence type="ECO:0000256" key="1">
    <source>
        <dbReference type="ARBA" id="ARBA00022723"/>
    </source>
</evidence>
<dbReference type="EMBL" id="AGYR01000029">
    <property type="protein sequence ID" value="ENZ13780.1"/>
    <property type="molecule type" value="Genomic_DNA"/>
</dbReference>
<dbReference type="GeneID" id="57963379"/>
<dbReference type="PROSITE" id="PS01085">
    <property type="entry name" value="RIBUL_P_3_EPIMER_1"/>
    <property type="match status" value="1"/>
</dbReference>
<dbReference type="InterPro" id="IPR011060">
    <property type="entry name" value="RibuloseP-bd_barrel"/>
</dbReference>
<comment type="caution">
    <text evidence="3">The sequence shown here is derived from an EMBL/GenBank/DDBJ whole genome shotgun (WGS) entry which is preliminary data.</text>
</comment>
<dbReference type="Gene3D" id="3.20.20.70">
    <property type="entry name" value="Aldolase class I"/>
    <property type="match status" value="1"/>
</dbReference>
<evidence type="ECO:0000313" key="3">
    <source>
        <dbReference type="EMBL" id="ENZ13780.1"/>
    </source>
</evidence>
<dbReference type="AlphaFoldDB" id="A0A0E2HA11"/>
<name>A0A0E2HA11_9FIRM</name>
<reference evidence="3 4" key="1">
    <citation type="submission" date="2013-01" db="EMBL/GenBank/DDBJ databases">
        <title>The Genome Sequence of Clostridium clostridioforme 90A8.</title>
        <authorList>
            <consortium name="The Broad Institute Genome Sequencing Platform"/>
            <person name="Earl A."/>
            <person name="Ward D."/>
            <person name="Feldgarden M."/>
            <person name="Gevers D."/>
            <person name="Courvalin P."/>
            <person name="Lambert T."/>
            <person name="Walker B."/>
            <person name="Young S.K."/>
            <person name="Zeng Q."/>
            <person name="Gargeya S."/>
            <person name="Fitzgerald M."/>
            <person name="Haas B."/>
            <person name="Abouelleil A."/>
            <person name="Alvarado L."/>
            <person name="Arachchi H.M."/>
            <person name="Berlin A.M."/>
            <person name="Chapman S.B."/>
            <person name="Dewar J."/>
            <person name="Goldberg J."/>
            <person name="Griggs A."/>
            <person name="Gujja S."/>
            <person name="Hansen M."/>
            <person name="Howarth C."/>
            <person name="Imamovic A."/>
            <person name="Larimer J."/>
            <person name="McCowan C."/>
            <person name="Murphy C."/>
            <person name="Neiman D."/>
            <person name="Pearson M."/>
            <person name="Priest M."/>
            <person name="Roberts A."/>
            <person name="Saif S."/>
            <person name="Shea T."/>
            <person name="Sisk P."/>
            <person name="Sykes S."/>
            <person name="Wortman J."/>
            <person name="Nusbaum C."/>
            <person name="Birren B."/>
        </authorList>
    </citation>
    <scope>NUCLEOTIDE SEQUENCE [LARGE SCALE GENOMIC DNA]</scope>
    <source>
        <strain evidence="3 4">90A8</strain>
    </source>
</reference>
<dbReference type="GO" id="GO:0016857">
    <property type="term" value="F:racemase and epimerase activity, acting on carbohydrates and derivatives"/>
    <property type="evidence" value="ECO:0007669"/>
    <property type="project" value="InterPro"/>
</dbReference>
<dbReference type="PANTHER" id="PTHR11749">
    <property type="entry name" value="RIBULOSE-5-PHOSPHATE-3-EPIMERASE"/>
    <property type="match status" value="1"/>
</dbReference>
<dbReference type="GO" id="GO:0005975">
    <property type="term" value="P:carbohydrate metabolic process"/>
    <property type="evidence" value="ECO:0007669"/>
    <property type="project" value="InterPro"/>
</dbReference>
<protein>
    <submittedName>
        <fullName evidence="3">Ribulose-phosphate 3-epimerase</fullName>
    </submittedName>
</protein>
<dbReference type="RefSeq" id="WP_002585809.1">
    <property type="nucleotide sequence ID" value="NZ_KB851021.1"/>
</dbReference>
<keyword evidence="2" id="KW-0413">Isomerase</keyword>
<dbReference type="PATRIC" id="fig|999408.3.peg.2896"/>
<keyword evidence="1" id="KW-0479">Metal-binding</keyword>
<proteinExistence type="predicted"/>
<dbReference type="InterPro" id="IPR000056">
    <property type="entry name" value="Ribul_P_3_epim-like"/>
</dbReference>
<organism evidence="3 4">
    <name type="scientific">[Clostridium] clostridioforme 90A8</name>
    <dbReference type="NCBI Taxonomy" id="999408"/>
    <lineage>
        <taxon>Bacteria</taxon>
        <taxon>Bacillati</taxon>
        <taxon>Bacillota</taxon>
        <taxon>Clostridia</taxon>
        <taxon>Lachnospirales</taxon>
        <taxon>Lachnospiraceae</taxon>
        <taxon>Enterocloster</taxon>
    </lineage>
</organism>